<gene>
    <name evidence="2" type="ORF">BC643_2144</name>
</gene>
<keyword evidence="1" id="KW-1133">Transmembrane helix</keyword>
<sequence>MPRVLLLLFFCIPFLCFGQTEVGPDSYFLYLAIAFILGVPLILYLVFAVRKRGKLSFRKWFRKGKVEVELVPNRKYRPDVLTLVVHNKRTNAVDLESPVLIIRKLWSVRKFKLKGINRAEIYPLYLESGKTHELHIKLDVFHKHDSSLRSYYWARVLLKDTSGLTYSTNYITLRKSLVS</sequence>
<reference evidence="2 3" key="1">
    <citation type="submission" date="2018-09" db="EMBL/GenBank/DDBJ databases">
        <title>Genomic Encyclopedia of Archaeal and Bacterial Type Strains, Phase II (KMG-II): from individual species to whole genera.</title>
        <authorList>
            <person name="Goeker M."/>
        </authorList>
    </citation>
    <scope>NUCLEOTIDE SEQUENCE [LARGE SCALE GENOMIC DNA]</scope>
    <source>
        <strain evidence="2 3">DSM 27148</strain>
    </source>
</reference>
<evidence type="ECO:0000313" key="3">
    <source>
        <dbReference type="Proteomes" id="UP000283387"/>
    </source>
</evidence>
<protein>
    <submittedName>
        <fullName evidence="2">Uncharacterized protein</fullName>
    </submittedName>
</protein>
<name>A0A419W8K2_9BACT</name>
<organism evidence="2 3">
    <name type="scientific">Mangrovibacterium diazotrophicum</name>
    <dbReference type="NCBI Taxonomy" id="1261403"/>
    <lineage>
        <taxon>Bacteria</taxon>
        <taxon>Pseudomonadati</taxon>
        <taxon>Bacteroidota</taxon>
        <taxon>Bacteroidia</taxon>
        <taxon>Marinilabiliales</taxon>
        <taxon>Prolixibacteraceae</taxon>
        <taxon>Mangrovibacterium</taxon>
    </lineage>
</organism>
<keyword evidence="1" id="KW-0812">Transmembrane</keyword>
<feature type="transmembrane region" description="Helical" evidence="1">
    <location>
        <begin position="28"/>
        <end position="49"/>
    </location>
</feature>
<dbReference type="RefSeq" id="WP_120273051.1">
    <property type="nucleotide sequence ID" value="NZ_RAPN01000001.1"/>
</dbReference>
<keyword evidence="1" id="KW-0472">Membrane</keyword>
<comment type="caution">
    <text evidence="2">The sequence shown here is derived from an EMBL/GenBank/DDBJ whole genome shotgun (WGS) entry which is preliminary data.</text>
</comment>
<keyword evidence="3" id="KW-1185">Reference proteome</keyword>
<evidence type="ECO:0000256" key="1">
    <source>
        <dbReference type="SAM" id="Phobius"/>
    </source>
</evidence>
<dbReference type="EMBL" id="RAPN01000001">
    <property type="protein sequence ID" value="RKD91779.1"/>
    <property type="molecule type" value="Genomic_DNA"/>
</dbReference>
<accession>A0A419W8K2</accession>
<evidence type="ECO:0000313" key="2">
    <source>
        <dbReference type="EMBL" id="RKD91779.1"/>
    </source>
</evidence>
<dbReference type="Proteomes" id="UP000283387">
    <property type="component" value="Unassembled WGS sequence"/>
</dbReference>
<dbReference type="OrthoDB" id="1123171at2"/>
<proteinExistence type="predicted"/>
<dbReference type="AlphaFoldDB" id="A0A419W8K2"/>